<protein>
    <recommendedName>
        <fullName evidence="3">DUF72 domain-containing protein</fullName>
    </recommendedName>
</protein>
<dbReference type="SUPFAM" id="SSF117396">
    <property type="entry name" value="TM1631-like"/>
    <property type="match status" value="1"/>
</dbReference>
<dbReference type="OrthoDB" id="9780310at2"/>
<dbReference type="STRING" id="1348114.OM33_08860"/>
<dbReference type="AlphaFoldDB" id="A0A0A7EFD9"/>
<dbReference type="Proteomes" id="UP000030341">
    <property type="component" value="Chromosome 1"/>
</dbReference>
<dbReference type="InterPro" id="IPR036520">
    <property type="entry name" value="UPF0759_sf"/>
</dbReference>
<evidence type="ECO:0000313" key="1">
    <source>
        <dbReference type="EMBL" id="AIY65253.1"/>
    </source>
</evidence>
<dbReference type="eggNOG" id="COG1801">
    <property type="taxonomic scope" value="Bacteria"/>
</dbReference>
<evidence type="ECO:0008006" key="3">
    <source>
        <dbReference type="Google" id="ProtNLM"/>
    </source>
</evidence>
<sequence>MLYLGCPQWSSNHWKGRVFTTHCKNSDMLAQYSQIFNTVEGNTSFYADPSPAAINNWYNSTDDDFRFTFKIPKRISHQMALEGVNGEIKAWLNLFEPLLPKIGSIMLQLPKSCSPEFVPRIASFFELWPKSIPLSIEVRHLGFFQKDDTEKHFNQLLMRHNVDRIIMDTRALFSEPATTDAIIDAQQKKPRVPVNVIATGQRPIIRFVGCSNLTDNSAFYAPWINKIKKWQSEGKTPYLFFHTADNHDSAHLARQFCLESKFDHAVTLPFPAEKEAKQADLF</sequence>
<dbReference type="InterPro" id="IPR002763">
    <property type="entry name" value="DUF72"/>
</dbReference>
<organism evidence="1 2">
    <name type="scientific">Pseudoalteromonas piratica</name>
    <dbReference type="NCBI Taxonomy" id="1348114"/>
    <lineage>
        <taxon>Bacteria</taxon>
        <taxon>Pseudomonadati</taxon>
        <taxon>Pseudomonadota</taxon>
        <taxon>Gammaproteobacteria</taxon>
        <taxon>Alteromonadales</taxon>
        <taxon>Pseudoalteromonadaceae</taxon>
        <taxon>Pseudoalteromonas</taxon>
    </lineage>
</organism>
<dbReference type="KEGG" id="pseo:OM33_08860"/>
<dbReference type="Gene3D" id="3.20.20.410">
    <property type="entry name" value="Protein of unknown function UPF0759"/>
    <property type="match status" value="1"/>
</dbReference>
<dbReference type="Pfam" id="PF01904">
    <property type="entry name" value="DUF72"/>
    <property type="match status" value="1"/>
</dbReference>
<name>A0A0A7EFD9_9GAMM</name>
<dbReference type="HOGENOM" id="CLU_046519_2_1_6"/>
<dbReference type="PANTHER" id="PTHR30348">
    <property type="entry name" value="UNCHARACTERIZED PROTEIN YECE"/>
    <property type="match status" value="1"/>
</dbReference>
<accession>A0A0A7EFD9</accession>
<evidence type="ECO:0000313" key="2">
    <source>
        <dbReference type="Proteomes" id="UP000030341"/>
    </source>
</evidence>
<proteinExistence type="predicted"/>
<dbReference type="EMBL" id="CP009888">
    <property type="protein sequence ID" value="AIY65253.1"/>
    <property type="molecule type" value="Genomic_DNA"/>
</dbReference>
<reference evidence="1 2" key="1">
    <citation type="submission" date="2014-11" db="EMBL/GenBank/DDBJ databases">
        <title>Complete Genome Sequence of Pseudoalteromonas sp. Strain OCN003 Isolated from Kaneohe Bay, Oahu, Hawaii.</title>
        <authorList>
            <person name="Beurmann S."/>
            <person name="Videau P."/>
            <person name="Ushijima B."/>
            <person name="Smith A.M."/>
            <person name="Aeby G.S."/>
            <person name="Callahan S.M."/>
            <person name="Belcaid M."/>
        </authorList>
    </citation>
    <scope>NUCLEOTIDE SEQUENCE [LARGE SCALE GENOMIC DNA]</scope>
    <source>
        <strain evidence="1 2">OCN003</strain>
    </source>
</reference>
<gene>
    <name evidence="1" type="ORF">OM33_08860</name>
</gene>
<dbReference type="RefSeq" id="WP_038640969.1">
    <property type="nucleotide sequence ID" value="NZ_CP009888.1"/>
</dbReference>
<keyword evidence="2" id="KW-1185">Reference proteome</keyword>
<dbReference type="PANTHER" id="PTHR30348:SF9">
    <property type="entry name" value="UPF0759 PROTEIN YECE"/>
    <property type="match status" value="1"/>
</dbReference>